<dbReference type="EMBL" id="CP034662">
    <property type="protein sequence ID" value="AZQ94059.1"/>
    <property type="molecule type" value="Genomic_DNA"/>
</dbReference>
<accession>A0A3S9QH30</accession>
<dbReference type="AlphaFoldDB" id="A0A3S9QH30"/>
<dbReference type="Proteomes" id="UP000280228">
    <property type="component" value="Chromosome"/>
</dbReference>
<organism evidence="1 2">
    <name type="scientific">Moraxella catarrhalis</name>
    <name type="common">Branhamella catarrhalis</name>
    <dbReference type="NCBI Taxonomy" id="480"/>
    <lineage>
        <taxon>Bacteria</taxon>
        <taxon>Pseudomonadati</taxon>
        <taxon>Pseudomonadota</taxon>
        <taxon>Gammaproteobacteria</taxon>
        <taxon>Moraxellales</taxon>
        <taxon>Moraxellaceae</taxon>
        <taxon>Moraxella</taxon>
    </lineage>
</organism>
<proteinExistence type="predicted"/>
<sequence length="108" mass="12546">MPIDTYWDLGVSDSTTIWFIRQVGDEFHIVDYYENSGEGLNHYIKVLKDKGYKYAKHVAPHDIDNRQLGADRAKTLRELARDGYEIDGQIYRLNFDVVPRTSNVNEGH</sequence>
<evidence type="ECO:0000313" key="1">
    <source>
        <dbReference type="EMBL" id="AZQ94059.1"/>
    </source>
</evidence>
<evidence type="ECO:0000313" key="2">
    <source>
        <dbReference type="Proteomes" id="UP000280228"/>
    </source>
</evidence>
<name>A0A3S9QH30_MORCA</name>
<reference evidence="1 2" key="1">
    <citation type="submission" date="2018-12" db="EMBL/GenBank/DDBJ databases">
        <title>Persistence of Moraxella catarrhalis in Chronic Obstructive Pulmonary Disease and Regulation of the Hag/MID Adhesin.</title>
        <authorList>
            <person name="Murphy T."/>
            <person name="Zhao X."/>
            <person name="Vyas G."/>
            <person name="Aluvathingal J."/>
            <person name="Nadendla S."/>
            <person name="Tallon L."/>
            <person name="Tettelin H."/>
        </authorList>
    </citation>
    <scope>NUCLEOTIDE SEQUENCE [LARGE SCALE GENOMIC DNA]</scope>
    <source>
        <strain evidence="1 2">46P58B1</strain>
    </source>
</reference>
<protein>
    <submittedName>
        <fullName evidence="1">Putative phage terminase large subunit</fullName>
    </submittedName>
</protein>
<gene>
    <name evidence="1" type="ORF">EJK53_1547</name>
</gene>